<dbReference type="AlphaFoldDB" id="A0A0H4QGL7"/>
<keyword evidence="2" id="KW-1185">Reference proteome</keyword>
<dbReference type="STRING" id="1007676.ABM34_08415"/>
<sequence length="83" mass="9970">MFLIQFSNQNNFRPTLKFQLNQINKSMIPLVRQFENEFSKKLKIFLTFCVSDYILILKKERPKTYLQPFLKTTSKLTQLPPLK</sequence>
<name>A0A0H4QGL7_9LACO</name>
<evidence type="ECO:0000313" key="1">
    <source>
        <dbReference type="EMBL" id="AKP67549.1"/>
    </source>
</evidence>
<evidence type="ECO:0000313" key="2">
    <source>
        <dbReference type="Proteomes" id="UP000036106"/>
    </source>
</evidence>
<dbReference type="KEGG" id="lgn:ABM34_08415"/>
<dbReference type="Proteomes" id="UP000036106">
    <property type="component" value="Chromosome"/>
</dbReference>
<organism evidence="1 2">
    <name type="scientific">Companilactobacillus ginsenosidimutans</name>
    <dbReference type="NCBI Taxonomy" id="1007676"/>
    <lineage>
        <taxon>Bacteria</taxon>
        <taxon>Bacillati</taxon>
        <taxon>Bacillota</taxon>
        <taxon>Bacilli</taxon>
        <taxon>Lactobacillales</taxon>
        <taxon>Lactobacillaceae</taxon>
        <taxon>Companilactobacillus</taxon>
    </lineage>
</organism>
<reference evidence="2" key="1">
    <citation type="submission" date="2015-07" db="EMBL/GenBank/DDBJ databases">
        <title>Lactobacillus ginsenosidimutans/EMML 3141/ whole genome sequencing.</title>
        <authorList>
            <person name="Kim M.K."/>
            <person name="Im W.-T."/>
            <person name="Srinivasan S."/>
            <person name="Lee J.-J."/>
        </authorList>
    </citation>
    <scope>NUCLEOTIDE SEQUENCE [LARGE SCALE GENOMIC DNA]</scope>
    <source>
        <strain evidence="2">EMML 3041</strain>
    </source>
</reference>
<dbReference type="PATRIC" id="fig|1007676.4.peg.1699"/>
<proteinExistence type="predicted"/>
<accession>A0A0H4QGL7</accession>
<dbReference type="EMBL" id="CP012034">
    <property type="protein sequence ID" value="AKP67549.1"/>
    <property type="molecule type" value="Genomic_DNA"/>
</dbReference>
<protein>
    <submittedName>
        <fullName evidence="1">Uncharacterized protein</fullName>
    </submittedName>
</protein>
<gene>
    <name evidence="1" type="ORF">ABM34_08415</name>
</gene>